<gene>
    <name evidence="9" type="ORF">IA57_10750</name>
</gene>
<dbReference type="GO" id="GO:0004252">
    <property type="term" value="F:serine-type endopeptidase activity"/>
    <property type="evidence" value="ECO:0007669"/>
    <property type="project" value="InterPro"/>
</dbReference>
<evidence type="ECO:0000313" key="9">
    <source>
        <dbReference type="EMBL" id="KFB00917.1"/>
    </source>
</evidence>
<dbReference type="GO" id="GO:0016020">
    <property type="term" value="C:membrane"/>
    <property type="evidence" value="ECO:0007669"/>
    <property type="project" value="UniProtKB-SubCell"/>
</dbReference>
<evidence type="ECO:0000256" key="3">
    <source>
        <dbReference type="ARBA" id="ARBA00022692"/>
    </source>
</evidence>
<dbReference type="InterPro" id="IPR022764">
    <property type="entry name" value="Peptidase_S54_rhomboid_dom"/>
</dbReference>
<dbReference type="InterPro" id="IPR050925">
    <property type="entry name" value="Rhomboid_protease_S54"/>
</dbReference>
<evidence type="ECO:0000256" key="5">
    <source>
        <dbReference type="ARBA" id="ARBA00022989"/>
    </source>
</evidence>
<dbReference type="STRING" id="1197477.IA57_10750"/>
<feature type="transmembrane region" description="Helical" evidence="7">
    <location>
        <begin position="106"/>
        <end position="127"/>
    </location>
</feature>
<keyword evidence="5 7" id="KW-1133">Transmembrane helix</keyword>
<dbReference type="GO" id="GO:0006508">
    <property type="term" value="P:proteolysis"/>
    <property type="evidence" value="ECO:0007669"/>
    <property type="project" value="UniProtKB-KW"/>
</dbReference>
<feature type="domain" description="Peptidase S54 rhomboid" evidence="8">
    <location>
        <begin position="42"/>
        <end position="186"/>
    </location>
</feature>
<evidence type="ECO:0000256" key="1">
    <source>
        <dbReference type="ARBA" id="ARBA00004141"/>
    </source>
</evidence>
<dbReference type="RefSeq" id="WP_036122927.1">
    <property type="nucleotide sequence ID" value="NZ_BMET01000004.1"/>
</dbReference>
<dbReference type="OrthoDB" id="9807874at2"/>
<protein>
    <submittedName>
        <fullName evidence="9">Protease</fullName>
    </submittedName>
</protein>
<dbReference type="SUPFAM" id="SSF144091">
    <property type="entry name" value="Rhomboid-like"/>
    <property type="match status" value="1"/>
</dbReference>
<reference evidence="9 10" key="1">
    <citation type="journal article" date="2014" name="Genome Announc.">
        <title>Draft Genome Sequence of the Algicidal Bacterium Mangrovimonas yunxiaonensis Strain LY01.</title>
        <authorList>
            <person name="Li Y."/>
            <person name="Zhu H."/>
            <person name="Li C."/>
            <person name="Zhang H."/>
            <person name="Chen Z."/>
            <person name="Zheng W."/>
            <person name="Xu H."/>
            <person name="Zheng T."/>
        </authorList>
    </citation>
    <scope>NUCLEOTIDE SEQUENCE [LARGE SCALE GENOMIC DNA]</scope>
    <source>
        <strain evidence="9 10">LY01</strain>
    </source>
</reference>
<dbReference type="InterPro" id="IPR035952">
    <property type="entry name" value="Rhomboid-like_sf"/>
</dbReference>
<keyword evidence="4" id="KW-0378">Hydrolase</keyword>
<reference evidence="10" key="2">
    <citation type="submission" date="2014-07" db="EMBL/GenBank/DDBJ databases">
        <title>Genome sequence of Mangrovimonas yunxiaonensis.</title>
        <authorList>
            <person name="Li Y."/>
            <person name="Zheng T."/>
        </authorList>
    </citation>
    <scope>NUCLEOTIDE SEQUENCE [LARGE SCALE GENOMIC DNA]</scope>
    <source>
        <strain evidence="10">LY01</strain>
    </source>
</reference>
<dbReference type="Proteomes" id="UP000028521">
    <property type="component" value="Unassembled WGS sequence"/>
</dbReference>
<dbReference type="PANTHER" id="PTHR43731">
    <property type="entry name" value="RHOMBOID PROTEASE"/>
    <property type="match status" value="1"/>
</dbReference>
<dbReference type="Pfam" id="PF01694">
    <property type="entry name" value="Rhomboid"/>
    <property type="match status" value="1"/>
</dbReference>
<feature type="transmembrane region" description="Helical" evidence="7">
    <location>
        <begin position="169"/>
        <end position="188"/>
    </location>
</feature>
<evidence type="ECO:0000256" key="2">
    <source>
        <dbReference type="ARBA" id="ARBA00009045"/>
    </source>
</evidence>
<feature type="transmembrane region" description="Helical" evidence="7">
    <location>
        <begin position="194"/>
        <end position="210"/>
    </location>
</feature>
<keyword evidence="9" id="KW-0645">Protease</keyword>
<comment type="similarity">
    <text evidence="2">Belongs to the peptidase S54 family.</text>
</comment>
<evidence type="ECO:0000259" key="8">
    <source>
        <dbReference type="Pfam" id="PF01694"/>
    </source>
</evidence>
<feature type="transmembrane region" description="Helical" evidence="7">
    <location>
        <begin position="67"/>
        <end position="94"/>
    </location>
</feature>
<keyword evidence="10" id="KW-1185">Reference proteome</keyword>
<evidence type="ECO:0000256" key="6">
    <source>
        <dbReference type="ARBA" id="ARBA00023136"/>
    </source>
</evidence>
<evidence type="ECO:0000256" key="4">
    <source>
        <dbReference type="ARBA" id="ARBA00022801"/>
    </source>
</evidence>
<organism evidence="9 10">
    <name type="scientific">Mangrovimonas yunxiaonensis</name>
    <dbReference type="NCBI Taxonomy" id="1197477"/>
    <lineage>
        <taxon>Bacteria</taxon>
        <taxon>Pseudomonadati</taxon>
        <taxon>Bacteroidota</taxon>
        <taxon>Flavobacteriia</taxon>
        <taxon>Flavobacteriales</taxon>
        <taxon>Flavobacteriaceae</taxon>
        <taxon>Mangrovimonas</taxon>
    </lineage>
</organism>
<dbReference type="eggNOG" id="COG0705">
    <property type="taxonomic scope" value="Bacteria"/>
</dbReference>
<comment type="caution">
    <text evidence="9">The sequence shown here is derived from an EMBL/GenBank/DDBJ whole genome shotgun (WGS) entry which is preliminary data.</text>
</comment>
<keyword evidence="6 7" id="KW-0472">Membrane</keyword>
<dbReference type="PANTHER" id="PTHR43731:SF14">
    <property type="entry name" value="PRESENILIN-ASSOCIATED RHOMBOID-LIKE PROTEIN, MITOCHONDRIAL"/>
    <property type="match status" value="1"/>
</dbReference>
<evidence type="ECO:0000256" key="7">
    <source>
        <dbReference type="SAM" id="Phobius"/>
    </source>
</evidence>
<evidence type="ECO:0000313" key="10">
    <source>
        <dbReference type="Proteomes" id="UP000028521"/>
    </source>
</evidence>
<feature type="transmembrane region" description="Helical" evidence="7">
    <location>
        <begin position="133"/>
        <end position="157"/>
    </location>
</feature>
<dbReference type="EMBL" id="JPFK01000007">
    <property type="protein sequence ID" value="KFB00917.1"/>
    <property type="molecule type" value="Genomic_DNA"/>
</dbReference>
<name>A0A084TJN1_9FLAO</name>
<dbReference type="AlphaFoldDB" id="A0A084TJN1"/>
<keyword evidence="3 7" id="KW-0812">Transmembrane</keyword>
<comment type="subcellular location">
    <subcellularLocation>
        <location evidence="1">Membrane</location>
        <topology evidence="1">Multi-pass membrane protein</topology>
    </subcellularLocation>
</comment>
<dbReference type="Gene3D" id="1.20.1540.10">
    <property type="entry name" value="Rhomboid-like"/>
    <property type="match status" value="1"/>
</dbReference>
<proteinExistence type="inferred from homology"/>
<sequence>MGNLSLVTLVIIAANAIISFKGFNDYSFFEKYKFNVGGIQRGEQFRMFSSGFLHVDTMHLFFNMFTLYIFAPVVIMHMSAVSFIIIYLGSLILGNILSLYFHKNEYHYSAVGASGAVMGIIYAAILLRPDMDLYLFFIPIPIPAYIFGIGYLLYTIYGMKNRVGNIGHDAHFGGAIGGYAITLLLAPWLFKTNLVMIGLLALPIILLFVLKKMDKL</sequence>
<accession>A0A084TJN1</accession>